<reference evidence="3" key="1">
    <citation type="submission" date="2022-11" db="UniProtKB">
        <authorList>
            <consortium name="WormBaseParasite"/>
        </authorList>
    </citation>
    <scope>IDENTIFICATION</scope>
</reference>
<name>A0A915ICP7_ROMCU</name>
<accession>A0A915ICP7</accession>
<protein>
    <submittedName>
        <fullName evidence="3">Uncharacterized protein</fullName>
    </submittedName>
</protein>
<sequence>MNLFFQKKFDIMDDDRDENAENNLLNDGIDQKHISNQVVENDYFDNLSDEQQTRDECKVENGDHCPLEDTVNQPQDDMICDSDGDQNEQNKKIVKKEKLSHYQRSDPKPIAVFCGEIDDLTFDKCSASQTYENFIKEAYSKVQKQVEQSRSMIAEHTMQEMGDGLSRLELMDDGRPIRSFGRCYDTTYDEAAFLDKKRAIRTKLRSEDSTASDLSESGCTDEASSSSNEERQPRTWETNSLYGNRRYYSRYDQGRDPDYFDYDLNHSVDLFRKPKFAMAPRAPSYWEHQLFNDKTRIQGSAPISSLMFKKISESESGSGEKTALQTSFISSALRTPSYWEYRYQHMNGSSTKP</sequence>
<evidence type="ECO:0000313" key="3">
    <source>
        <dbReference type="WBParaSite" id="nRc.2.0.1.t11001-RA"/>
    </source>
</evidence>
<evidence type="ECO:0000256" key="1">
    <source>
        <dbReference type="SAM" id="MobiDB-lite"/>
    </source>
</evidence>
<keyword evidence="2" id="KW-1185">Reference proteome</keyword>
<dbReference type="Proteomes" id="UP000887565">
    <property type="component" value="Unplaced"/>
</dbReference>
<evidence type="ECO:0000313" key="2">
    <source>
        <dbReference type="Proteomes" id="UP000887565"/>
    </source>
</evidence>
<proteinExistence type="predicted"/>
<feature type="compositionally biased region" description="Polar residues" evidence="1">
    <location>
        <begin position="209"/>
        <end position="227"/>
    </location>
</feature>
<organism evidence="2 3">
    <name type="scientific">Romanomermis culicivorax</name>
    <name type="common">Nematode worm</name>
    <dbReference type="NCBI Taxonomy" id="13658"/>
    <lineage>
        <taxon>Eukaryota</taxon>
        <taxon>Metazoa</taxon>
        <taxon>Ecdysozoa</taxon>
        <taxon>Nematoda</taxon>
        <taxon>Enoplea</taxon>
        <taxon>Dorylaimia</taxon>
        <taxon>Mermithida</taxon>
        <taxon>Mermithoidea</taxon>
        <taxon>Mermithidae</taxon>
        <taxon>Romanomermis</taxon>
    </lineage>
</organism>
<dbReference type="WBParaSite" id="nRc.2.0.1.t11001-RA">
    <property type="protein sequence ID" value="nRc.2.0.1.t11001-RA"/>
    <property type="gene ID" value="nRc.2.0.1.g11001"/>
</dbReference>
<dbReference type="AlphaFoldDB" id="A0A915ICP7"/>
<feature type="region of interest" description="Disordered" evidence="1">
    <location>
        <begin position="205"/>
        <end position="237"/>
    </location>
</feature>